<dbReference type="PROSITE" id="PS50164">
    <property type="entry name" value="GIY_YIG"/>
    <property type="match status" value="1"/>
</dbReference>
<dbReference type="InterPro" id="IPR000305">
    <property type="entry name" value="GIY-YIG_endonuc"/>
</dbReference>
<dbReference type="CDD" id="cd10446">
    <property type="entry name" value="GIY-YIG_unchar_1"/>
    <property type="match status" value="1"/>
</dbReference>
<dbReference type="SUPFAM" id="SSF82771">
    <property type="entry name" value="GIY-YIG endonuclease"/>
    <property type="match status" value="1"/>
</dbReference>
<sequence>MNSIKLNDILRLDNLNNVKIRFNLMFAQNWNPIELFKNGDTSTMLGGQYWNYNRNKSYKTGQITIGLVKIKPNEDLWLLFHIGQVTNDLNILNGVGYEYQDLPEYKKYIGRLIVKFKNKAQTMIRNAESVIDICYVYQILPDTFDNDIFPGYENVNISWDEMNRVLEKDNWKTALQNQKGVYLMTDISNGKKYVGSAYGDTMILGRWRSYVINGHGGNVGLKNLTFDHIKQNFKYSILSIYKSTTDDQIIINSESWWKEVLQSRQFGYNEN</sequence>
<reference evidence="2 3" key="1">
    <citation type="submission" date="2024-04" db="EMBL/GenBank/DDBJ databases">
        <title>Flavobacterium sp. DGU11 16S ribosomal RNA gene Genome sequencing and assembly.</title>
        <authorList>
            <person name="Park S."/>
        </authorList>
    </citation>
    <scope>NUCLEOTIDE SEQUENCE [LARGE SCALE GENOMIC DNA]</scope>
    <source>
        <strain evidence="2 3">DGU11</strain>
    </source>
</reference>
<evidence type="ECO:0000313" key="3">
    <source>
        <dbReference type="Proteomes" id="UP001464555"/>
    </source>
</evidence>
<name>A0ABU9HZT6_9FLAO</name>
<dbReference type="InterPro" id="IPR035901">
    <property type="entry name" value="GIY-YIG_endonuc_sf"/>
</dbReference>
<feature type="domain" description="GIY-YIG" evidence="1">
    <location>
        <begin position="177"/>
        <end position="270"/>
    </location>
</feature>
<protein>
    <submittedName>
        <fullName evidence="2">GIY-YIG nuclease family protein</fullName>
    </submittedName>
</protein>
<comment type="caution">
    <text evidence="2">The sequence shown here is derived from an EMBL/GenBank/DDBJ whole genome shotgun (WGS) entry which is preliminary data.</text>
</comment>
<evidence type="ECO:0000313" key="2">
    <source>
        <dbReference type="EMBL" id="MEL1245673.1"/>
    </source>
</evidence>
<accession>A0ABU9HZT6</accession>
<organism evidence="2 3">
    <name type="scientific">Flavobacterium arundinis</name>
    <dbReference type="NCBI Taxonomy" id="3139143"/>
    <lineage>
        <taxon>Bacteria</taxon>
        <taxon>Pseudomonadati</taxon>
        <taxon>Bacteroidota</taxon>
        <taxon>Flavobacteriia</taxon>
        <taxon>Flavobacteriales</taxon>
        <taxon>Flavobacteriaceae</taxon>
        <taxon>Flavobacterium</taxon>
    </lineage>
</organism>
<proteinExistence type="predicted"/>
<dbReference type="EMBL" id="JBBYHR010000009">
    <property type="protein sequence ID" value="MEL1245673.1"/>
    <property type="molecule type" value="Genomic_DNA"/>
</dbReference>
<keyword evidence="3" id="KW-1185">Reference proteome</keyword>
<dbReference type="Proteomes" id="UP001464555">
    <property type="component" value="Unassembled WGS sequence"/>
</dbReference>
<dbReference type="Gene3D" id="3.40.1440.10">
    <property type="entry name" value="GIY-YIG endonuclease"/>
    <property type="match status" value="1"/>
</dbReference>
<dbReference type="RefSeq" id="WP_341697967.1">
    <property type="nucleotide sequence ID" value="NZ_JBBYHR010000009.1"/>
</dbReference>
<evidence type="ECO:0000259" key="1">
    <source>
        <dbReference type="PROSITE" id="PS50164"/>
    </source>
</evidence>
<gene>
    <name evidence="2" type="ORF">AAEO56_15475</name>
</gene>